<proteinExistence type="predicted"/>
<dbReference type="PROSITE" id="PS51257">
    <property type="entry name" value="PROKAR_LIPOPROTEIN"/>
    <property type="match status" value="1"/>
</dbReference>
<evidence type="ECO:0000313" key="1">
    <source>
        <dbReference type="EMBL" id="MCB8876645.1"/>
    </source>
</evidence>
<gene>
    <name evidence="1" type="ORF">ASILVAE211_15740</name>
</gene>
<dbReference type="Proteomes" id="UP000708298">
    <property type="component" value="Unassembled WGS sequence"/>
</dbReference>
<comment type="caution">
    <text evidence="1">The sequence shown here is derived from an EMBL/GenBank/DDBJ whole genome shotgun (WGS) entry which is preliminary data.</text>
</comment>
<dbReference type="EMBL" id="JAESVB010000007">
    <property type="protein sequence ID" value="MCB8876645.1"/>
    <property type="molecule type" value="Genomic_DNA"/>
</dbReference>
<organism evidence="1 2">
    <name type="scientific">Acidisoma silvae</name>
    <dbReference type="NCBI Taxonomy" id="2802396"/>
    <lineage>
        <taxon>Bacteria</taxon>
        <taxon>Pseudomonadati</taxon>
        <taxon>Pseudomonadota</taxon>
        <taxon>Alphaproteobacteria</taxon>
        <taxon>Acetobacterales</taxon>
        <taxon>Acidocellaceae</taxon>
        <taxon>Acidisoma</taxon>
    </lineage>
</organism>
<reference evidence="1" key="2">
    <citation type="submission" date="2021-01" db="EMBL/GenBank/DDBJ databases">
        <authorList>
            <person name="Mieszkin S."/>
            <person name="Pouder E."/>
            <person name="Alain K."/>
        </authorList>
    </citation>
    <scope>NUCLEOTIDE SEQUENCE</scope>
    <source>
        <strain evidence="1">HW T2.11</strain>
    </source>
</reference>
<sequence>MHQRLTTLAACGLLALGGCLHRDLPPDTAVMPPGALGTNGDIDTRALDIASFDFTRAIIGNPAKAATAIAALDYMGGELNSSPRWIDVDALTRLEMLDWRKRMRAQVGISETAPAQAVLDTMLGLAQAYQANDQAAVQRLLASPIFTIPPDQVAARLNDIPYNANLNAVTTQADSVLDDIGVAD</sequence>
<name>A0A964DZM9_9PROT</name>
<protein>
    <submittedName>
        <fullName evidence="1">Uncharacterized protein</fullName>
    </submittedName>
</protein>
<accession>A0A964DZM9</accession>
<keyword evidence="2" id="KW-1185">Reference proteome</keyword>
<dbReference type="AlphaFoldDB" id="A0A964DZM9"/>
<reference evidence="1" key="1">
    <citation type="journal article" date="2021" name="Microorganisms">
        <title>Acidisoma silvae sp. nov. and Acidisomacellulosilytica sp. nov., Two Acidophilic Bacteria Isolated from Decaying Wood, Hydrolyzing Cellulose and Producing Poly-3-hydroxybutyrate.</title>
        <authorList>
            <person name="Mieszkin S."/>
            <person name="Pouder E."/>
            <person name="Uroz S."/>
            <person name="Simon-Colin C."/>
            <person name="Alain K."/>
        </authorList>
    </citation>
    <scope>NUCLEOTIDE SEQUENCE</scope>
    <source>
        <strain evidence="1">HW T2.11</strain>
    </source>
</reference>
<dbReference type="RefSeq" id="WP_227322304.1">
    <property type="nucleotide sequence ID" value="NZ_JAESVB010000007.1"/>
</dbReference>
<evidence type="ECO:0000313" key="2">
    <source>
        <dbReference type="Proteomes" id="UP000708298"/>
    </source>
</evidence>